<comment type="similarity">
    <text evidence="1 6">Belongs to the methyltransferase superfamily. PrmA family.</text>
</comment>
<evidence type="ECO:0000256" key="3">
    <source>
        <dbReference type="ARBA" id="ARBA00022603"/>
    </source>
</evidence>
<dbReference type="GO" id="GO:0005840">
    <property type="term" value="C:ribosome"/>
    <property type="evidence" value="ECO:0007669"/>
    <property type="project" value="UniProtKB-KW"/>
</dbReference>
<gene>
    <name evidence="6" type="primary">prmA</name>
    <name evidence="7" type="ORF">HELGO_WM5980</name>
</gene>
<dbReference type="InterPro" id="IPR029063">
    <property type="entry name" value="SAM-dependent_MTases_sf"/>
</dbReference>
<dbReference type="AlphaFoldDB" id="A0A6S6T5A3"/>
<name>A0A6S6T5A3_9BACT</name>
<keyword evidence="3 6" id="KW-0489">Methyltransferase</keyword>
<dbReference type="PIRSF" id="PIRSF000401">
    <property type="entry name" value="RPL11_MTase"/>
    <property type="match status" value="1"/>
</dbReference>
<comment type="catalytic activity">
    <reaction evidence="6">
        <text>L-lysyl-[protein] + 3 S-adenosyl-L-methionine = N(6),N(6),N(6)-trimethyl-L-lysyl-[protein] + 3 S-adenosyl-L-homocysteine + 3 H(+)</text>
        <dbReference type="Rhea" id="RHEA:54192"/>
        <dbReference type="Rhea" id="RHEA-COMP:9752"/>
        <dbReference type="Rhea" id="RHEA-COMP:13826"/>
        <dbReference type="ChEBI" id="CHEBI:15378"/>
        <dbReference type="ChEBI" id="CHEBI:29969"/>
        <dbReference type="ChEBI" id="CHEBI:57856"/>
        <dbReference type="ChEBI" id="CHEBI:59789"/>
        <dbReference type="ChEBI" id="CHEBI:61961"/>
    </reaction>
</comment>
<dbReference type="GO" id="GO:0008276">
    <property type="term" value="F:protein methyltransferase activity"/>
    <property type="evidence" value="ECO:0007669"/>
    <property type="project" value="UniProtKB-UniRule"/>
</dbReference>
<feature type="binding site" evidence="6">
    <location>
        <position position="132"/>
    </location>
    <ligand>
        <name>S-adenosyl-L-methionine</name>
        <dbReference type="ChEBI" id="CHEBI:59789"/>
    </ligand>
</feature>
<comment type="subcellular location">
    <subcellularLocation>
        <location evidence="6">Cytoplasm</location>
    </subcellularLocation>
</comment>
<evidence type="ECO:0000313" key="7">
    <source>
        <dbReference type="EMBL" id="CAA6810293.1"/>
    </source>
</evidence>
<dbReference type="Gene3D" id="3.40.50.150">
    <property type="entry name" value="Vaccinia Virus protein VP39"/>
    <property type="match status" value="1"/>
</dbReference>
<dbReference type="GO" id="GO:0032259">
    <property type="term" value="P:methylation"/>
    <property type="evidence" value="ECO:0007669"/>
    <property type="project" value="UniProtKB-KW"/>
</dbReference>
<evidence type="ECO:0000256" key="6">
    <source>
        <dbReference type="HAMAP-Rule" id="MF_00735"/>
    </source>
</evidence>
<keyword evidence="2 6" id="KW-0963">Cytoplasm</keyword>
<dbReference type="CDD" id="cd02440">
    <property type="entry name" value="AdoMet_MTases"/>
    <property type="match status" value="1"/>
</dbReference>
<dbReference type="EC" id="2.1.1.-" evidence="6"/>
<evidence type="ECO:0000256" key="4">
    <source>
        <dbReference type="ARBA" id="ARBA00022679"/>
    </source>
</evidence>
<dbReference type="SUPFAM" id="SSF53335">
    <property type="entry name" value="S-adenosyl-L-methionine-dependent methyltransferases"/>
    <property type="match status" value="1"/>
</dbReference>
<keyword evidence="4 6" id="KW-0808">Transferase</keyword>
<sequence length="278" mass="31716">MNKYYYELRLNWTDADTKDIMVSFISDLTNDAIEFKDDDIIIRSSDELENIKYALEEYIDGLKEIFKKLFLYKIELSKNKNEDWIAKYKSSINPIEVGKFYIRPSWEDKKENLIDVIVDPALAFGSGHHESTSSILKVLHKYVKSGDSVLDVGCGSGILSIASAKLGANIDICDTDEQAITSSHDNFDTNNVKVDNSWVGSSNLAKNQYDVVLANIIADVLLMIKNDLIKCMKPNAKLIISGILNKYQDRITSKFSELRLVEKIQNDEWTTFVYERLN</sequence>
<accession>A0A6S6T5A3</accession>
<reference evidence="7" key="1">
    <citation type="submission" date="2020-01" db="EMBL/GenBank/DDBJ databases">
        <authorList>
            <person name="Meier V. D."/>
            <person name="Meier V D."/>
        </authorList>
    </citation>
    <scope>NUCLEOTIDE SEQUENCE</scope>
    <source>
        <strain evidence="7">HLG_WM_MAG_12</strain>
    </source>
</reference>
<dbReference type="InterPro" id="IPR050078">
    <property type="entry name" value="Ribosomal_L11_MeTrfase_PrmA"/>
</dbReference>
<feature type="binding site" evidence="6">
    <location>
        <position position="174"/>
    </location>
    <ligand>
        <name>S-adenosyl-L-methionine</name>
        <dbReference type="ChEBI" id="CHEBI:59789"/>
    </ligand>
</feature>
<keyword evidence="7" id="KW-0687">Ribonucleoprotein</keyword>
<keyword evidence="5 6" id="KW-0949">S-adenosyl-L-methionine</keyword>
<evidence type="ECO:0000256" key="2">
    <source>
        <dbReference type="ARBA" id="ARBA00022490"/>
    </source>
</evidence>
<feature type="binding site" evidence="6">
    <location>
        <position position="153"/>
    </location>
    <ligand>
        <name>S-adenosyl-L-methionine</name>
        <dbReference type="ChEBI" id="CHEBI:59789"/>
    </ligand>
</feature>
<comment type="function">
    <text evidence="6">Methylates ribosomal protein L11.</text>
</comment>
<dbReference type="HAMAP" id="MF_00735">
    <property type="entry name" value="Methyltr_PrmA"/>
    <property type="match status" value="1"/>
</dbReference>
<dbReference type="EMBL" id="CACVAW010000040">
    <property type="protein sequence ID" value="CAA6810293.1"/>
    <property type="molecule type" value="Genomic_DNA"/>
</dbReference>
<dbReference type="InterPro" id="IPR004498">
    <property type="entry name" value="Ribosomal_PrmA_MeTrfase"/>
</dbReference>
<feature type="binding site" evidence="6">
    <location>
        <position position="215"/>
    </location>
    <ligand>
        <name>S-adenosyl-L-methionine</name>
        <dbReference type="ChEBI" id="CHEBI:59789"/>
    </ligand>
</feature>
<dbReference type="GO" id="GO:0005737">
    <property type="term" value="C:cytoplasm"/>
    <property type="evidence" value="ECO:0007669"/>
    <property type="project" value="UniProtKB-SubCell"/>
</dbReference>
<protein>
    <recommendedName>
        <fullName evidence="6">Ribosomal protein L11 methyltransferase</fullName>
        <shortName evidence="6">L11 Mtase</shortName>
        <ecNumber evidence="6">2.1.1.-</ecNumber>
    </recommendedName>
</protein>
<keyword evidence="7" id="KW-0689">Ribosomal protein</keyword>
<dbReference type="PANTHER" id="PTHR43648">
    <property type="entry name" value="ELECTRON TRANSFER FLAVOPROTEIN BETA SUBUNIT LYSINE METHYLTRANSFERASE"/>
    <property type="match status" value="1"/>
</dbReference>
<proteinExistence type="inferred from homology"/>
<evidence type="ECO:0000256" key="1">
    <source>
        <dbReference type="ARBA" id="ARBA00009741"/>
    </source>
</evidence>
<organism evidence="7">
    <name type="scientific">uncultured Campylobacterales bacterium</name>
    <dbReference type="NCBI Taxonomy" id="352960"/>
    <lineage>
        <taxon>Bacteria</taxon>
        <taxon>Pseudomonadati</taxon>
        <taxon>Campylobacterota</taxon>
        <taxon>Epsilonproteobacteria</taxon>
        <taxon>Campylobacterales</taxon>
        <taxon>environmental samples</taxon>
    </lineage>
</organism>
<dbReference type="Pfam" id="PF06325">
    <property type="entry name" value="PrmA"/>
    <property type="match status" value="1"/>
</dbReference>
<evidence type="ECO:0000256" key="5">
    <source>
        <dbReference type="ARBA" id="ARBA00022691"/>
    </source>
</evidence>
<dbReference type="PANTHER" id="PTHR43648:SF1">
    <property type="entry name" value="ELECTRON TRANSFER FLAVOPROTEIN BETA SUBUNIT LYSINE METHYLTRANSFERASE"/>
    <property type="match status" value="1"/>
</dbReference>
<dbReference type="NCBIfam" id="NF001786">
    <property type="entry name" value="PRK00517.2-4"/>
    <property type="match status" value="1"/>
</dbReference>